<dbReference type="Gene3D" id="3.30.560.10">
    <property type="entry name" value="Glucose Oxidase, domain 3"/>
    <property type="match status" value="1"/>
</dbReference>
<evidence type="ECO:0000259" key="2">
    <source>
        <dbReference type="Pfam" id="PF00732"/>
    </source>
</evidence>
<reference evidence="4" key="1">
    <citation type="journal article" date="2023" name="Insect Mol. Biol.">
        <title>Genome sequencing provides insights into the evolution of gene families encoding plant cell wall-degrading enzymes in longhorned beetles.</title>
        <authorList>
            <person name="Shin N.R."/>
            <person name="Okamura Y."/>
            <person name="Kirsch R."/>
            <person name="Pauchet Y."/>
        </authorList>
    </citation>
    <scope>NUCLEOTIDE SEQUENCE</scope>
    <source>
        <strain evidence="4">AMC_N1</strain>
    </source>
</reference>
<dbReference type="PANTHER" id="PTHR11552">
    <property type="entry name" value="GLUCOSE-METHANOL-CHOLINE GMC OXIDOREDUCTASE"/>
    <property type="match status" value="1"/>
</dbReference>
<dbReference type="Gene3D" id="3.50.50.60">
    <property type="entry name" value="FAD/NAD(P)-binding domain"/>
    <property type="match status" value="1"/>
</dbReference>
<dbReference type="Pfam" id="PF00732">
    <property type="entry name" value="GMC_oxred_N"/>
    <property type="match status" value="1"/>
</dbReference>
<organism evidence="4 5">
    <name type="scientific">Aromia moschata</name>
    <dbReference type="NCBI Taxonomy" id="1265417"/>
    <lineage>
        <taxon>Eukaryota</taxon>
        <taxon>Metazoa</taxon>
        <taxon>Ecdysozoa</taxon>
        <taxon>Arthropoda</taxon>
        <taxon>Hexapoda</taxon>
        <taxon>Insecta</taxon>
        <taxon>Pterygota</taxon>
        <taxon>Neoptera</taxon>
        <taxon>Endopterygota</taxon>
        <taxon>Coleoptera</taxon>
        <taxon>Polyphaga</taxon>
        <taxon>Cucujiformia</taxon>
        <taxon>Chrysomeloidea</taxon>
        <taxon>Cerambycidae</taxon>
        <taxon>Cerambycinae</taxon>
        <taxon>Callichromatini</taxon>
        <taxon>Aromia</taxon>
    </lineage>
</organism>
<dbReference type="Proteomes" id="UP001162162">
    <property type="component" value="Unassembled WGS sequence"/>
</dbReference>
<comment type="similarity">
    <text evidence="1">Belongs to the GMC oxidoreductase family.</text>
</comment>
<evidence type="ECO:0000313" key="5">
    <source>
        <dbReference type="Proteomes" id="UP001162162"/>
    </source>
</evidence>
<dbReference type="InterPro" id="IPR000172">
    <property type="entry name" value="GMC_OxRdtase_N"/>
</dbReference>
<feature type="domain" description="Glucose-methanol-choline oxidoreductase C-terminal" evidence="3">
    <location>
        <begin position="433"/>
        <end position="576"/>
    </location>
</feature>
<proteinExistence type="inferred from homology"/>
<name>A0AAV8Z2Z1_9CUCU</name>
<keyword evidence="5" id="KW-1185">Reference proteome</keyword>
<accession>A0AAV8Z2Z1</accession>
<dbReference type="EMBL" id="JAPWTK010000017">
    <property type="protein sequence ID" value="KAJ8958509.1"/>
    <property type="molecule type" value="Genomic_DNA"/>
</dbReference>
<evidence type="ECO:0000259" key="3">
    <source>
        <dbReference type="Pfam" id="PF05199"/>
    </source>
</evidence>
<dbReference type="Pfam" id="PF05199">
    <property type="entry name" value="GMC_oxred_C"/>
    <property type="match status" value="1"/>
</dbReference>
<protein>
    <recommendedName>
        <fullName evidence="6">Glucose-methanol-choline oxidoreductase N-terminal domain-containing protein</fullName>
    </recommendedName>
</protein>
<sequence>MSYLTESLKIEILMMIGYGDRARTQCEVVRLFREKHPDLPPLNQGTISKIEAQYREMGHVRKVPSKRQAVVDDDTKLNLLLALEENPITPARQLARDSNLKDKTVLKILKYEKKNAHIKCKLFKSYLKMIQIDGWSYQEVLPYFLKSEGARLENADSRYHNTKGYLSVEESYKSTLTETFLQGGEEMGLPSIDYNSPTKSFGLSSMQSTLRNGRRESVARAFLYPASNRTNLHILTGAFVRKILINGGTAYGVTYEKGGKIYTVTAKKEVIVSAGCYLKQWRYGQHPQLLMLSGLGPKSHLEELGIRCLKDLSVGRNLQDHLIFPGVVYSIPFDGDQTITRLTGSFLDYVHSGTGLFTMLGGVTGLGFVKTEVSKVKADQPDIEFMFVQGSLASGFGNFIKSMLGMKEEFYDETFLPLEGGYQWTIAPVLLHPKSIGSIELRSRNPHDQPLIKPDYFSDPENEDIRTMIAGIREIQKLTNTTAFKIRGADLNELAVPGCADFAFDSDGYWECSLRSMAYTIYHPIGTAKMGPRYDRTAVVNHRLQVYGIKNLRVADCSVIPSHISGHTNAAAVMIGEKASDYIKESWGR</sequence>
<evidence type="ECO:0000313" key="4">
    <source>
        <dbReference type="EMBL" id="KAJ8958509.1"/>
    </source>
</evidence>
<feature type="domain" description="Glucose-methanol-choline oxidoreductase N-terminal" evidence="2">
    <location>
        <begin position="131"/>
        <end position="322"/>
    </location>
</feature>
<dbReference type="InterPro" id="IPR036188">
    <property type="entry name" value="FAD/NAD-bd_sf"/>
</dbReference>
<dbReference type="InterPro" id="IPR007867">
    <property type="entry name" value="GMC_OxRtase_C"/>
</dbReference>
<dbReference type="GO" id="GO:0016614">
    <property type="term" value="F:oxidoreductase activity, acting on CH-OH group of donors"/>
    <property type="evidence" value="ECO:0007669"/>
    <property type="project" value="InterPro"/>
</dbReference>
<dbReference type="SUPFAM" id="SSF51905">
    <property type="entry name" value="FAD/NAD(P)-binding domain"/>
    <property type="match status" value="1"/>
</dbReference>
<evidence type="ECO:0000256" key="1">
    <source>
        <dbReference type="ARBA" id="ARBA00010790"/>
    </source>
</evidence>
<dbReference type="AlphaFoldDB" id="A0AAV8Z2Z1"/>
<feature type="non-terminal residue" evidence="4">
    <location>
        <position position="589"/>
    </location>
</feature>
<gene>
    <name evidence="4" type="ORF">NQ318_002303</name>
</gene>
<comment type="caution">
    <text evidence="4">The sequence shown here is derived from an EMBL/GenBank/DDBJ whole genome shotgun (WGS) entry which is preliminary data.</text>
</comment>
<evidence type="ECO:0008006" key="6">
    <source>
        <dbReference type="Google" id="ProtNLM"/>
    </source>
</evidence>
<dbReference type="SUPFAM" id="SSF54373">
    <property type="entry name" value="FAD-linked reductases, C-terminal domain"/>
    <property type="match status" value="1"/>
</dbReference>
<dbReference type="InterPro" id="IPR012132">
    <property type="entry name" value="GMC_OxRdtase"/>
</dbReference>
<dbReference type="PANTHER" id="PTHR11552:SF208">
    <property type="entry name" value="RE36204P-RELATED"/>
    <property type="match status" value="1"/>
</dbReference>
<dbReference type="GO" id="GO:0050660">
    <property type="term" value="F:flavin adenine dinucleotide binding"/>
    <property type="evidence" value="ECO:0007669"/>
    <property type="project" value="InterPro"/>
</dbReference>